<evidence type="ECO:0000256" key="4">
    <source>
        <dbReference type="ARBA" id="ARBA00022691"/>
    </source>
</evidence>
<evidence type="ECO:0000313" key="9">
    <source>
        <dbReference type="EMBL" id="ABL77535.1"/>
    </source>
</evidence>
<dbReference type="Pfam" id="PF02676">
    <property type="entry name" value="TYW3"/>
    <property type="match status" value="1"/>
</dbReference>
<protein>
    <recommendedName>
        <fullName evidence="6 7">tRNA(Phe) 7-((3-amino-3-carboxypropyl)-4-demethylwyosine(37)-N(4))-methyltransferase</fullName>
        <ecNumber evidence="7">2.1.1.282</ecNumber>
    </recommendedName>
    <alternativeName>
        <fullName evidence="7">tRNA wyosine derivatives biosynthesis protein Taw3</fullName>
    </alternativeName>
</protein>
<dbReference type="GeneID" id="4602187"/>
<dbReference type="EnsemblBacteria" id="ABL77535">
    <property type="protein sequence ID" value="ABL77535"/>
    <property type="gene ID" value="Tpen_0125"/>
</dbReference>
<gene>
    <name evidence="7" type="primary">taw3</name>
    <name evidence="9" type="ordered locus">Tpen_0125</name>
</gene>
<comment type="function">
    <text evidence="7">S-adenosyl-L-methionine-dependent methyltransferase that acts as a component of the wyosine derivatives biosynthesis pathway. Probably methylates N-4 position of wybutosine-86 to produce wybutosine-72.</text>
</comment>
<comment type="catalytic activity">
    <reaction evidence="7">
        <text>4-demethyl-7-[(3S)-3-amino-3-carboxypropyl]wyosine(37) in tRNA(Phe) + S-adenosyl-L-methionine = 7-[(3S)-3-amino-3-carboxypropyl]wyosine(37) in tRNA(Phe) + S-adenosyl-L-homocysteine + H(+)</text>
        <dbReference type="Rhea" id="RHEA:36635"/>
        <dbReference type="Rhea" id="RHEA-COMP:10378"/>
        <dbReference type="Rhea" id="RHEA-COMP:10379"/>
        <dbReference type="ChEBI" id="CHEBI:15378"/>
        <dbReference type="ChEBI" id="CHEBI:57856"/>
        <dbReference type="ChEBI" id="CHEBI:59789"/>
        <dbReference type="ChEBI" id="CHEBI:73543"/>
        <dbReference type="ChEBI" id="CHEBI:73550"/>
        <dbReference type="EC" id="2.1.1.282"/>
    </reaction>
</comment>
<sequence length="202" mass="22707">MSFHARSSAGGDPWEYLRRKALEQFERHLEEGRVDEDIVDLLRLVNNTKNCYTTSSCSGRIQVSCGEHPGAKGRLVVVAKWHRTVSLQELVSVLDSLQEESVWLSVHPPIFHVVARDLSVARKLLAGARNSGFKHSGIQGLGRRVVVEIMSMERLEVPIRVQGVEVVRRESLPILLETANEFLLRGKSRLGVLRKVFTEACD</sequence>
<dbReference type="HOGENOM" id="CLU_047426_2_2_2"/>
<keyword evidence="5 7" id="KW-0819">tRNA processing</keyword>
<dbReference type="EC" id="2.1.1.282" evidence="7"/>
<keyword evidence="3 7" id="KW-0808">Transferase</keyword>
<evidence type="ECO:0000256" key="1">
    <source>
        <dbReference type="ARBA" id="ARBA00008569"/>
    </source>
</evidence>
<dbReference type="EMBL" id="CP000505">
    <property type="protein sequence ID" value="ABL77535.1"/>
    <property type="molecule type" value="Genomic_DNA"/>
</dbReference>
<dbReference type="GO" id="GO:0008175">
    <property type="term" value="F:tRNA methyltransferase activity"/>
    <property type="evidence" value="ECO:0007669"/>
    <property type="project" value="InterPro"/>
</dbReference>
<dbReference type="InterPro" id="IPR003827">
    <property type="entry name" value="tRNA_yW-synthesising"/>
</dbReference>
<dbReference type="KEGG" id="tpe:Tpen_0125"/>
<keyword evidence="4 7" id="KW-0949">S-adenosyl-L-methionine</keyword>
<dbReference type="STRING" id="368408.Tpen_0125"/>
<comment type="similarity">
    <text evidence="1 7">Belongs to the TYW3 family.</text>
</comment>
<evidence type="ECO:0000256" key="5">
    <source>
        <dbReference type="ARBA" id="ARBA00022694"/>
    </source>
</evidence>
<dbReference type="RefSeq" id="WP_011751800.1">
    <property type="nucleotide sequence ID" value="NC_008698.1"/>
</dbReference>
<dbReference type="eggNOG" id="arCOG04156">
    <property type="taxonomic scope" value="Archaea"/>
</dbReference>
<dbReference type="OrthoDB" id="19299at2157"/>
<evidence type="ECO:0000256" key="7">
    <source>
        <dbReference type="HAMAP-Rule" id="MF_00266"/>
    </source>
</evidence>
<keyword evidence="10" id="KW-1185">Reference proteome</keyword>
<dbReference type="PANTHER" id="PTHR48418">
    <property type="entry name" value="TRNA WYBUTOSINE-SYNTHESIZING PROTEIN 3"/>
    <property type="match status" value="1"/>
</dbReference>
<feature type="domain" description="tRNA wybutosine-synthesizing protein" evidence="8">
    <location>
        <begin position="18"/>
        <end position="197"/>
    </location>
</feature>
<dbReference type="Gene3D" id="3.30.1960.10">
    <property type="entry name" value="tRNA wybutosine-synthesizing-like"/>
    <property type="match status" value="1"/>
</dbReference>
<evidence type="ECO:0000313" key="10">
    <source>
        <dbReference type="Proteomes" id="UP000000641"/>
    </source>
</evidence>
<dbReference type="InterPro" id="IPR036602">
    <property type="entry name" value="tRNA_yW-synthesising-like_sf"/>
</dbReference>
<proteinExistence type="inferred from homology"/>
<dbReference type="InterPro" id="IPR022908">
    <property type="entry name" value="Taw3"/>
</dbReference>
<dbReference type="GO" id="GO:0031591">
    <property type="term" value="P:wybutosine biosynthetic process"/>
    <property type="evidence" value="ECO:0007669"/>
    <property type="project" value="InterPro"/>
</dbReference>
<evidence type="ECO:0000256" key="2">
    <source>
        <dbReference type="ARBA" id="ARBA00022603"/>
    </source>
</evidence>
<reference evidence="10" key="1">
    <citation type="journal article" date="2008" name="J. Bacteriol.">
        <title>Genome sequence of Thermofilum pendens reveals an exceptional loss of biosynthetic pathways without genome reduction.</title>
        <authorList>
            <person name="Anderson I."/>
            <person name="Rodriguez J."/>
            <person name="Susanti D."/>
            <person name="Porat I."/>
            <person name="Reich C."/>
            <person name="Ulrich L.E."/>
            <person name="Elkins J.G."/>
            <person name="Mavromatis K."/>
            <person name="Lykidis A."/>
            <person name="Kim E."/>
            <person name="Thompson L.S."/>
            <person name="Nolan M."/>
            <person name="Land M."/>
            <person name="Copeland A."/>
            <person name="Lapidus A."/>
            <person name="Lucas S."/>
            <person name="Detter C."/>
            <person name="Zhulin I.B."/>
            <person name="Olsen G.J."/>
            <person name="Whitman W."/>
            <person name="Mukhopadhyay B."/>
            <person name="Bristow J."/>
            <person name="Kyrpides N."/>
        </authorList>
    </citation>
    <scope>NUCLEOTIDE SEQUENCE [LARGE SCALE GENOMIC DNA]</scope>
    <source>
        <strain evidence="10">DSM 2475 / Hrk 5</strain>
    </source>
</reference>
<organism evidence="9 10">
    <name type="scientific">Thermofilum pendens (strain DSM 2475 / Hrk 5)</name>
    <dbReference type="NCBI Taxonomy" id="368408"/>
    <lineage>
        <taxon>Archaea</taxon>
        <taxon>Thermoproteota</taxon>
        <taxon>Thermoprotei</taxon>
        <taxon>Thermofilales</taxon>
        <taxon>Thermofilaceae</taxon>
        <taxon>Thermofilum</taxon>
    </lineage>
</organism>
<dbReference type="PANTHER" id="PTHR48418:SF1">
    <property type="entry name" value="TRNA WYBUTOSINE-SYNTHESIZING PROTEIN 3"/>
    <property type="match status" value="1"/>
</dbReference>
<dbReference type="AlphaFoldDB" id="A1RWF5"/>
<dbReference type="GO" id="GO:0030488">
    <property type="term" value="P:tRNA methylation"/>
    <property type="evidence" value="ECO:0007669"/>
    <property type="project" value="InterPro"/>
</dbReference>
<dbReference type="NCBIfam" id="NF003267">
    <property type="entry name" value="PRK04235.1-6"/>
    <property type="match status" value="1"/>
</dbReference>
<evidence type="ECO:0000256" key="6">
    <source>
        <dbReference type="ARBA" id="ARBA00030554"/>
    </source>
</evidence>
<dbReference type="SUPFAM" id="SSF111278">
    <property type="entry name" value="SSo0622-like"/>
    <property type="match status" value="1"/>
</dbReference>
<dbReference type="HAMAP" id="MF_00266">
    <property type="entry name" value="TYW3_archaea"/>
    <property type="match status" value="1"/>
</dbReference>
<accession>A1RWF5</accession>
<evidence type="ECO:0000259" key="8">
    <source>
        <dbReference type="Pfam" id="PF02676"/>
    </source>
</evidence>
<dbReference type="Proteomes" id="UP000000641">
    <property type="component" value="Chromosome"/>
</dbReference>
<name>A1RWF5_THEPD</name>
<keyword evidence="2 7" id="KW-0489">Methyltransferase</keyword>
<evidence type="ECO:0000256" key="3">
    <source>
        <dbReference type="ARBA" id="ARBA00022679"/>
    </source>
</evidence>